<organism evidence="1 2">
    <name type="scientific">Tetrahymena thermophila (strain SB210)</name>
    <dbReference type="NCBI Taxonomy" id="312017"/>
    <lineage>
        <taxon>Eukaryota</taxon>
        <taxon>Sar</taxon>
        <taxon>Alveolata</taxon>
        <taxon>Ciliophora</taxon>
        <taxon>Intramacronucleata</taxon>
        <taxon>Oligohymenophorea</taxon>
        <taxon>Hymenostomatida</taxon>
        <taxon>Tetrahymenina</taxon>
        <taxon>Tetrahymenidae</taxon>
        <taxon>Tetrahymena</taxon>
    </lineage>
</organism>
<dbReference type="GeneID" id="7839696"/>
<proteinExistence type="predicted"/>
<dbReference type="Proteomes" id="UP000009168">
    <property type="component" value="Unassembled WGS sequence"/>
</dbReference>
<dbReference type="RefSeq" id="XP_001015351.2">
    <property type="nucleotide sequence ID" value="XM_001015351.2"/>
</dbReference>
<dbReference type="EMBL" id="GG662707">
    <property type="protein sequence ID" value="EAR95106.2"/>
    <property type="molecule type" value="Genomic_DNA"/>
</dbReference>
<dbReference type="KEGG" id="tet:TTHERM_00641340"/>
<dbReference type="HOGENOM" id="CLU_777277_0_0_1"/>
<name>Q23EZ9_TETTS</name>
<evidence type="ECO:0000313" key="1">
    <source>
        <dbReference type="EMBL" id="EAR95106.2"/>
    </source>
</evidence>
<accession>Q23EZ9</accession>
<keyword evidence="2" id="KW-1185">Reference proteome</keyword>
<gene>
    <name evidence="1" type="ORF">TTHERM_00641340</name>
</gene>
<protein>
    <submittedName>
        <fullName evidence="1">Uncharacterized protein</fullName>
    </submittedName>
</protein>
<reference evidence="2" key="1">
    <citation type="journal article" date="2006" name="PLoS Biol.">
        <title>Macronuclear genome sequence of the ciliate Tetrahymena thermophila, a model eukaryote.</title>
        <authorList>
            <person name="Eisen J.A."/>
            <person name="Coyne R.S."/>
            <person name="Wu M."/>
            <person name="Wu D."/>
            <person name="Thiagarajan M."/>
            <person name="Wortman J.R."/>
            <person name="Badger J.H."/>
            <person name="Ren Q."/>
            <person name="Amedeo P."/>
            <person name="Jones K.M."/>
            <person name="Tallon L.J."/>
            <person name="Delcher A.L."/>
            <person name="Salzberg S.L."/>
            <person name="Silva J.C."/>
            <person name="Haas B.J."/>
            <person name="Majoros W.H."/>
            <person name="Farzad M."/>
            <person name="Carlton J.M."/>
            <person name="Smith R.K. Jr."/>
            <person name="Garg J."/>
            <person name="Pearlman R.E."/>
            <person name="Karrer K.M."/>
            <person name="Sun L."/>
            <person name="Manning G."/>
            <person name="Elde N.C."/>
            <person name="Turkewitz A.P."/>
            <person name="Asai D.J."/>
            <person name="Wilkes D.E."/>
            <person name="Wang Y."/>
            <person name="Cai H."/>
            <person name="Collins K."/>
            <person name="Stewart B.A."/>
            <person name="Lee S.R."/>
            <person name="Wilamowska K."/>
            <person name="Weinberg Z."/>
            <person name="Ruzzo W.L."/>
            <person name="Wloga D."/>
            <person name="Gaertig J."/>
            <person name="Frankel J."/>
            <person name="Tsao C.-C."/>
            <person name="Gorovsky M.A."/>
            <person name="Keeling P.J."/>
            <person name="Waller R.F."/>
            <person name="Patron N.J."/>
            <person name="Cherry J.M."/>
            <person name="Stover N.A."/>
            <person name="Krieger C.J."/>
            <person name="del Toro C."/>
            <person name="Ryder H.F."/>
            <person name="Williamson S.C."/>
            <person name="Barbeau R.A."/>
            <person name="Hamilton E.P."/>
            <person name="Orias E."/>
        </authorList>
    </citation>
    <scope>NUCLEOTIDE SEQUENCE [LARGE SCALE GENOMIC DNA]</scope>
    <source>
        <strain evidence="2">SB210</strain>
    </source>
</reference>
<dbReference type="AlphaFoldDB" id="Q23EZ9"/>
<dbReference type="InParanoid" id="Q23EZ9"/>
<sequence>MKQGKYSYTLSLKNSQNQQQFHHQNLLNEQQKYNINMDDMQQLSDQESQYDSDEEEFSIWEEDELKSCGINTEEFNDSRGKLQFYQIYRLRSALYQQTYVSRLDTILEVQKIQYHFNQQISVDELKEQQVYLDTYYSIQKKDQEIVSENKLNHNFLNQKSKKFDVKTFNSQNKKDEKINFNESQTVQKQAFVIRNSSNENLQENLSNYPPNQIKRKENNNQKIDFDQDSSKKIKIHQQQENKINDKNQCNIKRQSNHITQQQNSGILEKILYPLSFLKQKIFRQHQNI</sequence>
<evidence type="ECO:0000313" key="2">
    <source>
        <dbReference type="Proteomes" id="UP000009168"/>
    </source>
</evidence>